<reference evidence="1" key="1">
    <citation type="submission" date="2018-11" db="EMBL/GenBank/DDBJ databases">
        <authorList>
            <consortium name="Pathogen Informatics"/>
        </authorList>
    </citation>
    <scope>NUCLEOTIDE SEQUENCE</scope>
</reference>
<sequence length="93" mass="11265">MRQLWQMRSVKEEERSANKLRNIKDSARTCIRKDPKKRNTMHERETKSTERLAAFGENMRKRKIREAIEILTERNIMNRRLEEGRISENFAFA</sequence>
<keyword evidence="2" id="KW-1185">Reference proteome</keyword>
<dbReference type="AlphaFoldDB" id="A0A448WVK0"/>
<proteinExistence type="predicted"/>
<evidence type="ECO:0000313" key="1">
    <source>
        <dbReference type="EMBL" id="VEL21254.1"/>
    </source>
</evidence>
<name>A0A448WVK0_9PLAT</name>
<dbReference type="EMBL" id="CAAALY010050391">
    <property type="protein sequence ID" value="VEL21254.1"/>
    <property type="molecule type" value="Genomic_DNA"/>
</dbReference>
<accession>A0A448WVK0</accession>
<comment type="caution">
    <text evidence="1">The sequence shown here is derived from an EMBL/GenBank/DDBJ whole genome shotgun (WGS) entry which is preliminary data.</text>
</comment>
<protein>
    <submittedName>
        <fullName evidence="1">Uncharacterized protein</fullName>
    </submittedName>
</protein>
<evidence type="ECO:0000313" key="2">
    <source>
        <dbReference type="Proteomes" id="UP000784294"/>
    </source>
</evidence>
<gene>
    <name evidence="1" type="ORF">PXEA_LOCUS14694</name>
</gene>
<dbReference type="Proteomes" id="UP000784294">
    <property type="component" value="Unassembled WGS sequence"/>
</dbReference>
<organism evidence="1 2">
    <name type="scientific">Protopolystoma xenopodis</name>
    <dbReference type="NCBI Taxonomy" id="117903"/>
    <lineage>
        <taxon>Eukaryota</taxon>
        <taxon>Metazoa</taxon>
        <taxon>Spiralia</taxon>
        <taxon>Lophotrochozoa</taxon>
        <taxon>Platyhelminthes</taxon>
        <taxon>Monogenea</taxon>
        <taxon>Polyopisthocotylea</taxon>
        <taxon>Polystomatidea</taxon>
        <taxon>Polystomatidae</taxon>
        <taxon>Protopolystoma</taxon>
    </lineage>
</organism>